<dbReference type="AlphaFoldDB" id="A0A7U4E598"/>
<reference evidence="4" key="1">
    <citation type="submission" date="2011-06" db="EMBL/GenBank/DDBJ databases">
        <title>The complete genome of chromosome of Runella slithyformis DSM 19594.</title>
        <authorList>
            <consortium name="US DOE Joint Genome Institute (JGI-PGF)"/>
            <person name="Lucas S."/>
            <person name="Han J."/>
            <person name="Lapidus A."/>
            <person name="Bruce D."/>
            <person name="Goodwin L."/>
            <person name="Pitluck S."/>
            <person name="Peters L."/>
            <person name="Kyrpides N."/>
            <person name="Mavromatis K."/>
            <person name="Ivanova N."/>
            <person name="Ovchinnikova G."/>
            <person name="Zhang X."/>
            <person name="Misra M."/>
            <person name="Detter J.C."/>
            <person name="Tapia R."/>
            <person name="Han C."/>
            <person name="Land M."/>
            <person name="Hauser L."/>
            <person name="Markowitz V."/>
            <person name="Cheng J.-F."/>
            <person name="Hugenholtz P."/>
            <person name="Woyke T."/>
            <person name="Wu D."/>
            <person name="Tindall B."/>
            <person name="Faehrich R."/>
            <person name="Brambilla E."/>
            <person name="Klenk H.-P."/>
            <person name="Eisen J.A."/>
        </authorList>
    </citation>
    <scope>NUCLEOTIDE SEQUENCE [LARGE SCALE GENOMIC DNA]</scope>
    <source>
        <strain evidence="4">ATCC 29530 / DSM 19594 / LMG 11500 / NCIMB 11436 / LSU 4</strain>
    </source>
</reference>
<dbReference type="PANTHER" id="PTHR42852:SF17">
    <property type="entry name" value="THIOREDOXIN-LIKE PROTEIN HI_1115"/>
    <property type="match status" value="1"/>
</dbReference>
<name>A0A7U4E598_RUNSL</name>
<protein>
    <submittedName>
        <fullName evidence="3">Alkyl hydroperoxide reductase/ Thiol specific antioxidant/ Mal allergen</fullName>
    </submittedName>
</protein>
<evidence type="ECO:0000313" key="4">
    <source>
        <dbReference type="Proteomes" id="UP000000493"/>
    </source>
</evidence>
<dbReference type="Pfam" id="PF00578">
    <property type="entry name" value="AhpC-TSA"/>
    <property type="match status" value="1"/>
</dbReference>
<dbReference type="PANTHER" id="PTHR42852">
    <property type="entry name" value="THIOL:DISULFIDE INTERCHANGE PROTEIN DSBE"/>
    <property type="match status" value="1"/>
</dbReference>
<dbReference type="PROSITE" id="PS51352">
    <property type="entry name" value="THIOREDOXIN_2"/>
    <property type="match status" value="1"/>
</dbReference>
<sequence>MLNMLRYFGSMVLVLVAFGTLQAQKGLRIEGKIANAKPSMLVLVQYFGGDLMPIDTAIIGNDGRVVWEDKEGIPAGMCRILGIGRGMDIVVADSQRFSFEADMKDPIASIRFQNSPENTLFFNYQREVRTRYQRALSYRQQMGIKDDNDPRWKTRFRELNEEIKKHVDSLYKKYPQSFAVHFLKSYQEPKLPVLPLKILSPKDSAYLQSYAREHFFDNSFLSDERMVYTPTVPVRFERLLKTIPSLPKEEQLKLVEKTIQQTKGTVELRKYIVGKFAQQFELTPSASLDEVYQLVVQKYVIGEPGLWDASTLQKVKEVSAIKAKLAVGSPFPSLRLTDLTENERALEAVKSDYTVLYFYDPGCTHCRETTPKLTALANRYADKLQVYAVSLDADATVLKKFTEEFNTQNFINVRDTTRKIEFYTLGVFNYPTVYLLDRDKKMVARWLSVEQLASYLLNR</sequence>
<dbReference type="Proteomes" id="UP000000493">
    <property type="component" value="Chromosome"/>
</dbReference>
<dbReference type="Gene3D" id="3.40.30.10">
    <property type="entry name" value="Glutaredoxin"/>
    <property type="match status" value="1"/>
</dbReference>
<keyword evidence="4" id="KW-1185">Reference proteome</keyword>
<feature type="domain" description="Thioredoxin" evidence="2">
    <location>
        <begin position="325"/>
        <end position="459"/>
    </location>
</feature>
<dbReference type="SUPFAM" id="SSF52833">
    <property type="entry name" value="Thioredoxin-like"/>
    <property type="match status" value="1"/>
</dbReference>
<reference evidence="3 4" key="2">
    <citation type="journal article" date="2012" name="Stand. Genomic Sci.">
        <title>Complete genome sequence of the aquatic bacterium Runella slithyformis type strain (LSU 4(T)).</title>
        <authorList>
            <person name="Copeland A."/>
            <person name="Zhang X."/>
            <person name="Misra M."/>
            <person name="Lapidus A."/>
            <person name="Nolan M."/>
            <person name="Lucas S."/>
            <person name="Deshpande S."/>
            <person name="Cheng J.F."/>
            <person name="Tapia R."/>
            <person name="Goodwin L.A."/>
            <person name="Pitluck S."/>
            <person name="Liolios K."/>
            <person name="Pagani I."/>
            <person name="Ivanova N."/>
            <person name="Mikhailova N."/>
            <person name="Pati A."/>
            <person name="Chen A."/>
            <person name="Palaniappan K."/>
            <person name="Land M."/>
            <person name="Hauser L."/>
            <person name="Pan C."/>
            <person name="Jeffries C.D."/>
            <person name="Detter J.C."/>
            <person name="Brambilla E.M."/>
            <person name="Rohde M."/>
            <person name="Djao O.D."/>
            <person name="Goker M."/>
            <person name="Sikorski J."/>
            <person name="Tindall B.J."/>
            <person name="Woyke T."/>
            <person name="Bristow J."/>
            <person name="Eisen J.A."/>
            <person name="Markowitz V."/>
            <person name="Hugenholtz P."/>
            <person name="Kyrpides N.C."/>
            <person name="Klenk H.P."/>
            <person name="Mavromatis K."/>
        </authorList>
    </citation>
    <scope>NUCLEOTIDE SEQUENCE [LARGE SCALE GENOMIC DNA]</scope>
    <source>
        <strain evidence="4">ATCC 29530 / DSM 19594 / LMG 11500 / NCIMB 11436 / LSU 4</strain>
    </source>
</reference>
<dbReference type="PROSITE" id="PS00194">
    <property type="entry name" value="THIOREDOXIN_1"/>
    <property type="match status" value="1"/>
</dbReference>
<proteinExistence type="predicted"/>
<dbReference type="InterPro" id="IPR036249">
    <property type="entry name" value="Thioredoxin-like_sf"/>
</dbReference>
<dbReference type="InterPro" id="IPR017937">
    <property type="entry name" value="Thioredoxin_CS"/>
</dbReference>
<organism evidence="3 4">
    <name type="scientific">Runella slithyformis (strain ATCC 29530 / DSM 19594 / LMG 11500 / NCIMB 11436 / LSU 4)</name>
    <dbReference type="NCBI Taxonomy" id="761193"/>
    <lineage>
        <taxon>Bacteria</taxon>
        <taxon>Pseudomonadati</taxon>
        <taxon>Bacteroidota</taxon>
        <taxon>Cytophagia</taxon>
        <taxon>Cytophagales</taxon>
        <taxon>Spirosomataceae</taxon>
        <taxon>Runella</taxon>
    </lineage>
</organism>
<dbReference type="EMBL" id="CP002859">
    <property type="protein sequence ID" value="AEI48228.1"/>
    <property type="molecule type" value="Genomic_DNA"/>
</dbReference>
<gene>
    <name evidence="3" type="ordered locus">Runsl_1804</name>
</gene>
<evidence type="ECO:0000313" key="3">
    <source>
        <dbReference type="EMBL" id="AEI48228.1"/>
    </source>
</evidence>
<dbReference type="KEGG" id="rsi:Runsl_1804"/>
<accession>A0A7U4E598</accession>
<dbReference type="InterPro" id="IPR050553">
    <property type="entry name" value="Thioredoxin_ResA/DsbE_sf"/>
</dbReference>
<keyword evidence="1" id="KW-0676">Redox-active center</keyword>
<evidence type="ECO:0000259" key="2">
    <source>
        <dbReference type="PROSITE" id="PS51352"/>
    </source>
</evidence>
<dbReference type="CDD" id="cd02966">
    <property type="entry name" value="TlpA_like_family"/>
    <property type="match status" value="1"/>
</dbReference>
<dbReference type="InterPro" id="IPR000866">
    <property type="entry name" value="AhpC/TSA"/>
</dbReference>
<dbReference type="InterPro" id="IPR013766">
    <property type="entry name" value="Thioredoxin_domain"/>
</dbReference>
<evidence type="ECO:0000256" key="1">
    <source>
        <dbReference type="ARBA" id="ARBA00023284"/>
    </source>
</evidence>